<sequence>MGAYILVSVLILIACVLLSLVVLVQNSKGGGLASNFASSNQFMGVRKTADFLEKTTWTLAIILLVLSLFSIFVIPRNISVSRTSDTELRQLINEQSAPVEDFQAPPAE</sequence>
<evidence type="ECO:0000256" key="2">
    <source>
        <dbReference type="ARBA" id="ARBA00008445"/>
    </source>
</evidence>
<name>A0A644U6X3_9ZZZZ</name>
<evidence type="ECO:0008006" key="12">
    <source>
        <dbReference type="Google" id="ProtNLM"/>
    </source>
</evidence>
<evidence type="ECO:0000256" key="4">
    <source>
        <dbReference type="ARBA" id="ARBA00022475"/>
    </source>
</evidence>
<evidence type="ECO:0000256" key="1">
    <source>
        <dbReference type="ARBA" id="ARBA00004651"/>
    </source>
</evidence>
<dbReference type="GO" id="GO:0015450">
    <property type="term" value="F:protein-transporting ATPase activity"/>
    <property type="evidence" value="ECO:0007669"/>
    <property type="project" value="InterPro"/>
</dbReference>
<evidence type="ECO:0000256" key="10">
    <source>
        <dbReference type="SAM" id="Phobius"/>
    </source>
</evidence>
<keyword evidence="7 10" id="KW-1133">Transmembrane helix</keyword>
<dbReference type="AlphaFoldDB" id="A0A644U6X3"/>
<keyword evidence="5 10" id="KW-0812">Transmembrane</keyword>
<proteinExistence type="inferred from homology"/>
<comment type="subcellular location">
    <subcellularLocation>
        <location evidence="1">Cell membrane</location>
        <topology evidence="1">Multi-pass membrane protein</topology>
    </subcellularLocation>
</comment>
<evidence type="ECO:0000256" key="9">
    <source>
        <dbReference type="ARBA" id="ARBA00023136"/>
    </source>
</evidence>
<dbReference type="PANTHER" id="PTHR34182">
    <property type="entry name" value="PROTEIN-EXPORT MEMBRANE PROTEIN SECG"/>
    <property type="match status" value="1"/>
</dbReference>
<dbReference type="GO" id="GO:0005886">
    <property type="term" value="C:plasma membrane"/>
    <property type="evidence" value="ECO:0007669"/>
    <property type="project" value="UniProtKB-SubCell"/>
</dbReference>
<gene>
    <name evidence="11" type="ORF">SDC9_20498</name>
</gene>
<dbReference type="PANTHER" id="PTHR34182:SF1">
    <property type="entry name" value="PROTEIN-EXPORT MEMBRANE PROTEIN SECG"/>
    <property type="match status" value="1"/>
</dbReference>
<dbReference type="InterPro" id="IPR004692">
    <property type="entry name" value="SecG"/>
</dbReference>
<accession>A0A644U6X3</accession>
<dbReference type="GO" id="GO:0043952">
    <property type="term" value="P:protein transport by the Sec complex"/>
    <property type="evidence" value="ECO:0007669"/>
    <property type="project" value="TreeGrafter"/>
</dbReference>
<evidence type="ECO:0000256" key="6">
    <source>
        <dbReference type="ARBA" id="ARBA00022927"/>
    </source>
</evidence>
<evidence type="ECO:0000256" key="7">
    <source>
        <dbReference type="ARBA" id="ARBA00022989"/>
    </source>
</evidence>
<keyword evidence="3" id="KW-0813">Transport</keyword>
<keyword evidence="6" id="KW-0653">Protein transport</keyword>
<dbReference type="Pfam" id="PF03840">
    <property type="entry name" value="SecG"/>
    <property type="match status" value="1"/>
</dbReference>
<dbReference type="GO" id="GO:0065002">
    <property type="term" value="P:intracellular protein transmembrane transport"/>
    <property type="evidence" value="ECO:0007669"/>
    <property type="project" value="TreeGrafter"/>
</dbReference>
<protein>
    <recommendedName>
        <fullName evidence="12">Protein-export membrane protein SecG</fullName>
    </recommendedName>
</protein>
<dbReference type="NCBIfam" id="TIGR00810">
    <property type="entry name" value="secG"/>
    <property type="match status" value="1"/>
</dbReference>
<dbReference type="EMBL" id="VSSQ01000082">
    <property type="protein sequence ID" value="MPL74681.1"/>
    <property type="molecule type" value="Genomic_DNA"/>
</dbReference>
<keyword evidence="9 10" id="KW-0472">Membrane</keyword>
<evidence type="ECO:0000256" key="5">
    <source>
        <dbReference type="ARBA" id="ARBA00022692"/>
    </source>
</evidence>
<comment type="similarity">
    <text evidence="2">Belongs to the SecG family.</text>
</comment>
<organism evidence="11">
    <name type="scientific">bioreactor metagenome</name>
    <dbReference type="NCBI Taxonomy" id="1076179"/>
    <lineage>
        <taxon>unclassified sequences</taxon>
        <taxon>metagenomes</taxon>
        <taxon>ecological metagenomes</taxon>
    </lineage>
</organism>
<dbReference type="GO" id="GO:0009306">
    <property type="term" value="P:protein secretion"/>
    <property type="evidence" value="ECO:0007669"/>
    <property type="project" value="InterPro"/>
</dbReference>
<reference evidence="11" key="1">
    <citation type="submission" date="2019-08" db="EMBL/GenBank/DDBJ databases">
        <authorList>
            <person name="Kucharzyk K."/>
            <person name="Murdoch R.W."/>
            <person name="Higgins S."/>
            <person name="Loffler F."/>
        </authorList>
    </citation>
    <scope>NUCLEOTIDE SEQUENCE</scope>
</reference>
<keyword evidence="4" id="KW-1003">Cell membrane</keyword>
<feature type="transmembrane region" description="Helical" evidence="10">
    <location>
        <begin position="57"/>
        <end position="74"/>
    </location>
</feature>
<keyword evidence="8" id="KW-0811">Translocation</keyword>
<evidence type="ECO:0000256" key="8">
    <source>
        <dbReference type="ARBA" id="ARBA00023010"/>
    </source>
</evidence>
<comment type="caution">
    <text evidence="11">The sequence shown here is derived from an EMBL/GenBank/DDBJ whole genome shotgun (WGS) entry which is preliminary data.</text>
</comment>
<evidence type="ECO:0000313" key="11">
    <source>
        <dbReference type="EMBL" id="MPL74681.1"/>
    </source>
</evidence>
<evidence type="ECO:0000256" key="3">
    <source>
        <dbReference type="ARBA" id="ARBA00022448"/>
    </source>
</evidence>